<dbReference type="Proteomes" id="UP000596742">
    <property type="component" value="Unassembled WGS sequence"/>
</dbReference>
<reference evidence="2" key="1">
    <citation type="submission" date="2018-11" db="EMBL/GenBank/DDBJ databases">
        <authorList>
            <person name="Alioto T."/>
            <person name="Alioto T."/>
        </authorList>
    </citation>
    <scope>NUCLEOTIDE SEQUENCE</scope>
</reference>
<evidence type="ECO:0000313" key="3">
    <source>
        <dbReference type="Proteomes" id="UP000596742"/>
    </source>
</evidence>
<evidence type="ECO:0000313" key="2">
    <source>
        <dbReference type="EMBL" id="VDI38232.1"/>
    </source>
</evidence>
<accession>A0A8B6EQ79</accession>
<evidence type="ECO:0000256" key="1">
    <source>
        <dbReference type="SAM" id="SignalP"/>
    </source>
</evidence>
<organism evidence="2 3">
    <name type="scientific">Mytilus galloprovincialis</name>
    <name type="common">Mediterranean mussel</name>
    <dbReference type="NCBI Taxonomy" id="29158"/>
    <lineage>
        <taxon>Eukaryota</taxon>
        <taxon>Metazoa</taxon>
        <taxon>Spiralia</taxon>
        <taxon>Lophotrochozoa</taxon>
        <taxon>Mollusca</taxon>
        <taxon>Bivalvia</taxon>
        <taxon>Autobranchia</taxon>
        <taxon>Pteriomorphia</taxon>
        <taxon>Mytilida</taxon>
        <taxon>Mytiloidea</taxon>
        <taxon>Mytilidae</taxon>
        <taxon>Mytilinae</taxon>
        <taxon>Mytilus</taxon>
    </lineage>
</organism>
<sequence>MNWIKGIIKLVCCAAFLTEKATATSCLQGRKPWIQPCGYNSNPNSNPVGIHNDQWLTDIVTRSEELRTIFLKMKSDYIEHPTIRRYIQRCWNLDTDFFHLEGYPIADAAKLAVWPFNLNETIEAIDDYEKLSTVLVFVEAMLWDDHIIPNGNDRANLCSIVSKARDILCILKIEINDDEILRIPERNVMKTEYRQGDRTHKLGRNYLIFKDSIRYLQYIVDKYIRFIFS</sequence>
<name>A0A8B6EQ79_MYTGA</name>
<proteinExistence type="predicted"/>
<keyword evidence="1" id="KW-0732">Signal</keyword>
<gene>
    <name evidence="2" type="ORF">MGAL_10B042171</name>
</gene>
<dbReference type="AlphaFoldDB" id="A0A8B6EQ79"/>
<feature type="chain" id="PRO_5032479625" evidence="1">
    <location>
        <begin position="24"/>
        <end position="229"/>
    </location>
</feature>
<protein>
    <submittedName>
        <fullName evidence="2">Uncharacterized protein</fullName>
    </submittedName>
</protein>
<dbReference type="EMBL" id="UYJE01005563">
    <property type="protein sequence ID" value="VDI38232.1"/>
    <property type="molecule type" value="Genomic_DNA"/>
</dbReference>
<dbReference type="OrthoDB" id="6049566at2759"/>
<comment type="caution">
    <text evidence="2">The sequence shown here is derived from an EMBL/GenBank/DDBJ whole genome shotgun (WGS) entry which is preliminary data.</text>
</comment>
<feature type="signal peptide" evidence="1">
    <location>
        <begin position="1"/>
        <end position="23"/>
    </location>
</feature>
<keyword evidence="3" id="KW-1185">Reference proteome</keyword>